<evidence type="ECO:0000256" key="3">
    <source>
        <dbReference type="ARBA" id="ARBA00022448"/>
    </source>
</evidence>
<dbReference type="InterPro" id="IPR003439">
    <property type="entry name" value="ABC_transporter-like_ATP-bd"/>
</dbReference>
<evidence type="ECO:0000313" key="15">
    <source>
        <dbReference type="Proteomes" id="UP000422569"/>
    </source>
</evidence>
<dbReference type="PROSITE" id="PS50929">
    <property type="entry name" value="ABC_TM1F"/>
    <property type="match status" value="1"/>
</dbReference>
<dbReference type="CDD" id="cd18542">
    <property type="entry name" value="ABC_6TM_YknU_like"/>
    <property type="match status" value="1"/>
</dbReference>
<evidence type="ECO:0000259" key="13">
    <source>
        <dbReference type="PROSITE" id="PS50929"/>
    </source>
</evidence>
<keyword evidence="7" id="KW-0547">Nucleotide-binding</keyword>
<dbReference type="GO" id="GO:0015421">
    <property type="term" value="F:ABC-type oligopeptide transporter activity"/>
    <property type="evidence" value="ECO:0007669"/>
    <property type="project" value="TreeGrafter"/>
</dbReference>
<feature type="domain" description="ABC transmembrane type-1" evidence="13">
    <location>
        <begin position="45"/>
        <end position="336"/>
    </location>
</feature>
<evidence type="ECO:0000256" key="8">
    <source>
        <dbReference type="ARBA" id="ARBA00022840"/>
    </source>
</evidence>
<dbReference type="GO" id="GO:0005524">
    <property type="term" value="F:ATP binding"/>
    <property type="evidence" value="ECO:0007669"/>
    <property type="project" value="UniProtKB-KW"/>
</dbReference>
<feature type="transmembrane region" description="Helical" evidence="11">
    <location>
        <begin position="85"/>
        <end position="107"/>
    </location>
</feature>
<dbReference type="Gene3D" id="1.20.1560.10">
    <property type="entry name" value="ABC transporter type 1, transmembrane domain"/>
    <property type="match status" value="1"/>
</dbReference>
<dbReference type="Pfam" id="PF00664">
    <property type="entry name" value="ABC_membrane"/>
    <property type="match status" value="1"/>
</dbReference>
<name>A0A6B8M5D3_9HYPH</name>
<keyword evidence="10 11" id="KW-0472">Membrane</keyword>
<dbReference type="InterPro" id="IPR027417">
    <property type="entry name" value="P-loop_NTPase"/>
</dbReference>
<keyword evidence="6 11" id="KW-0812">Transmembrane</keyword>
<dbReference type="InterPro" id="IPR039421">
    <property type="entry name" value="Type_1_exporter"/>
</dbReference>
<dbReference type="SUPFAM" id="SSF52540">
    <property type="entry name" value="P-loop containing nucleoside triphosphate hydrolases"/>
    <property type="match status" value="1"/>
</dbReference>
<gene>
    <name evidence="14" type="ORF">F7D14_08955</name>
</gene>
<comment type="subcellular location">
    <subcellularLocation>
        <location evidence="1">Cell membrane</location>
        <topology evidence="1">Multi-pass membrane protein</topology>
    </subcellularLocation>
</comment>
<evidence type="ECO:0000256" key="7">
    <source>
        <dbReference type="ARBA" id="ARBA00022741"/>
    </source>
</evidence>
<dbReference type="AlphaFoldDB" id="A0A6B8M5D3"/>
<dbReference type="PROSITE" id="PS00211">
    <property type="entry name" value="ABC_TRANSPORTER_1"/>
    <property type="match status" value="1"/>
</dbReference>
<dbReference type="InterPro" id="IPR003593">
    <property type="entry name" value="AAA+_ATPase"/>
</dbReference>
<protein>
    <submittedName>
        <fullName evidence="14">ABC transporter ATP-binding protein</fullName>
    </submittedName>
</protein>
<dbReference type="InterPro" id="IPR017871">
    <property type="entry name" value="ABC_transporter-like_CS"/>
</dbReference>
<keyword evidence="4" id="KW-1003">Cell membrane</keyword>
<dbReference type="KEGG" id="mpar:F7D14_08955"/>
<comment type="similarity">
    <text evidence="2">Belongs to the ABC transporter superfamily.</text>
</comment>
<evidence type="ECO:0000256" key="9">
    <source>
        <dbReference type="ARBA" id="ARBA00022989"/>
    </source>
</evidence>
<feature type="transmembrane region" description="Helical" evidence="11">
    <location>
        <begin position="275"/>
        <end position="295"/>
    </location>
</feature>
<feature type="domain" description="ABC transporter" evidence="12">
    <location>
        <begin position="370"/>
        <end position="605"/>
    </location>
</feature>
<dbReference type="RefSeq" id="WP_016920417.1">
    <property type="nucleotide sequence ID" value="NZ_CP044331.1"/>
</dbReference>
<dbReference type="GO" id="GO:0005886">
    <property type="term" value="C:plasma membrane"/>
    <property type="evidence" value="ECO:0007669"/>
    <property type="project" value="UniProtKB-SubCell"/>
</dbReference>
<dbReference type="SMART" id="SM00382">
    <property type="entry name" value="AAA"/>
    <property type="match status" value="1"/>
</dbReference>
<dbReference type="PANTHER" id="PTHR43394">
    <property type="entry name" value="ATP-DEPENDENT PERMEASE MDL1, MITOCHONDRIAL"/>
    <property type="match status" value="1"/>
</dbReference>
<dbReference type="Proteomes" id="UP000422569">
    <property type="component" value="Chromosome"/>
</dbReference>
<dbReference type="Pfam" id="PF00005">
    <property type="entry name" value="ABC_tran"/>
    <property type="match status" value="1"/>
</dbReference>
<evidence type="ECO:0000256" key="6">
    <source>
        <dbReference type="ARBA" id="ARBA00022692"/>
    </source>
</evidence>
<evidence type="ECO:0000256" key="4">
    <source>
        <dbReference type="ARBA" id="ARBA00022475"/>
    </source>
</evidence>
<dbReference type="InterPro" id="IPR011527">
    <property type="entry name" value="ABC1_TM_dom"/>
</dbReference>
<keyword evidence="5" id="KW-0762">Sugar transport</keyword>
<reference evidence="14 15" key="1">
    <citation type="submission" date="2019-09" db="EMBL/GenBank/DDBJ databases">
        <title>Isolation and complete genome sequencing of Methylocystis species.</title>
        <authorList>
            <person name="Rumah B.L."/>
            <person name="Stead C.E."/>
            <person name="Stevens B.C."/>
            <person name="Minton N.P."/>
            <person name="Grosse-Honebrink A."/>
            <person name="Zhang Y."/>
        </authorList>
    </citation>
    <scope>NUCLEOTIDE SEQUENCE [LARGE SCALE GENOMIC DNA]</scope>
    <source>
        <strain evidence="14 15">BRCS2</strain>
    </source>
</reference>
<evidence type="ECO:0000256" key="2">
    <source>
        <dbReference type="ARBA" id="ARBA00005417"/>
    </source>
</evidence>
<dbReference type="EMBL" id="CP044331">
    <property type="protein sequence ID" value="QGM97576.1"/>
    <property type="molecule type" value="Genomic_DNA"/>
</dbReference>
<dbReference type="SUPFAM" id="SSF90123">
    <property type="entry name" value="ABC transporter transmembrane region"/>
    <property type="match status" value="1"/>
</dbReference>
<feature type="transmembrane region" description="Helical" evidence="11">
    <location>
        <begin position="44"/>
        <end position="65"/>
    </location>
</feature>
<dbReference type="FunFam" id="3.40.50.300:FF:000221">
    <property type="entry name" value="Multidrug ABC transporter ATP-binding protein"/>
    <property type="match status" value="1"/>
</dbReference>
<sequence>MTMRKHMKSSPIPDLDNLKGAALENGKETLLRVIGLVFRYPWRFALATATSLAASISNLAIPHLLGASVDTAHSLLQNHDVSSDAVIQTLSFASLLLVAAASFRGLFQMISGYQSELIAQAIGRDLRVAFFEKLQRLGFDFHDRIHSGELITRGMLDLEGVRGFIENGMQRCISLVLLVSFGSFLLFSEDVTLALVTLSFVPVIGWRAGRMGLSLRRAWTRLQEQLGQLTRVMEENLQGSRVVRAFSSQNFEIRKFDTAGDAALSLSNERIRVRASGMTMITAGYYLAMIAVLWVGGRRVAAGQITIGQLTEFLTFMTLLQMPVRQVGMIMNSSARAISSGKRLFEILDLPPTVHDSFDARELVVDKGVLRFEDVSFGYDRSAPLILNKISFQLKCGQTLGIVGPSGSGKSTLAHLIPRFYDVTTGRITIDGQDVRNITLDSLRNVVGIIQQDVFLFDDSVASNVAYVDPDAEEHELVDAALTAQIHGFIGTLPAGYATRVGERGVNLSGGQRQRVSIARGMVPKPKILIFDDATSAIDASTEHQVRRALRDATKAQATIIISHRLSSLMHANEIIVLDKGSIIERGTHERLVRANGVYAALYQAQGGANLERHPLDEETRVSA</sequence>
<keyword evidence="9 11" id="KW-1133">Transmembrane helix</keyword>
<dbReference type="PROSITE" id="PS50893">
    <property type="entry name" value="ABC_TRANSPORTER_2"/>
    <property type="match status" value="1"/>
</dbReference>
<evidence type="ECO:0000259" key="12">
    <source>
        <dbReference type="PROSITE" id="PS50893"/>
    </source>
</evidence>
<evidence type="ECO:0000256" key="10">
    <source>
        <dbReference type="ARBA" id="ARBA00023136"/>
    </source>
</evidence>
<proteinExistence type="inferred from homology"/>
<evidence type="ECO:0000256" key="11">
    <source>
        <dbReference type="SAM" id="Phobius"/>
    </source>
</evidence>
<dbReference type="PANTHER" id="PTHR43394:SF1">
    <property type="entry name" value="ATP-BINDING CASSETTE SUB-FAMILY B MEMBER 10, MITOCHONDRIAL"/>
    <property type="match status" value="1"/>
</dbReference>
<keyword evidence="3" id="KW-0813">Transport</keyword>
<evidence type="ECO:0000256" key="5">
    <source>
        <dbReference type="ARBA" id="ARBA00022597"/>
    </source>
</evidence>
<organism evidence="14 15">
    <name type="scientific">Methylocystis parvus</name>
    <dbReference type="NCBI Taxonomy" id="134"/>
    <lineage>
        <taxon>Bacteria</taxon>
        <taxon>Pseudomonadati</taxon>
        <taxon>Pseudomonadota</taxon>
        <taxon>Alphaproteobacteria</taxon>
        <taxon>Hyphomicrobiales</taxon>
        <taxon>Methylocystaceae</taxon>
        <taxon>Methylocystis</taxon>
    </lineage>
</organism>
<evidence type="ECO:0000256" key="1">
    <source>
        <dbReference type="ARBA" id="ARBA00004651"/>
    </source>
</evidence>
<evidence type="ECO:0000313" key="14">
    <source>
        <dbReference type="EMBL" id="QGM97576.1"/>
    </source>
</evidence>
<keyword evidence="8 14" id="KW-0067">ATP-binding</keyword>
<dbReference type="GO" id="GO:0016887">
    <property type="term" value="F:ATP hydrolysis activity"/>
    <property type="evidence" value="ECO:0007669"/>
    <property type="project" value="InterPro"/>
</dbReference>
<accession>A0A6B8M5D3</accession>
<dbReference type="InterPro" id="IPR036640">
    <property type="entry name" value="ABC1_TM_sf"/>
</dbReference>
<dbReference type="Gene3D" id="3.40.50.300">
    <property type="entry name" value="P-loop containing nucleotide triphosphate hydrolases"/>
    <property type="match status" value="1"/>
</dbReference>
<keyword evidence="15" id="KW-1185">Reference proteome</keyword>